<evidence type="ECO:0008006" key="3">
    <source>
        <dbReference type="Google" id="ProtNLM"/>
    </source>
</evidence>
<dbReference type="PANTHER" id="PTHR40866">
    <property type="entry name" value="BED-TYPE DOMAIN-CONTAINING PROTEIN"/>
    <property type="match status" value="1"/>
</dbReference>
<comment type="caution">
    <text evidence="1">The sequence shown here is derived from an EMBL/GenBank/DDBJ whole genome shotgun (WGS) entry which is preliminary data.</text>
</comment>
<accession>W2Z6J3</accession>
<dbReference type="AlphaFoldDB" id="W2Z6J3"/>
<dbReference type="PANTHER" id="PTHR40866:SF1">
    <property type="entry name" value="BED-TYPE DOMAIN-CONTAINING PROTEIN"/>
    <property type="match status" value="1"/>
</dbReference>
<dbReference type="OrthoDB" id="114678at2759"/>
<gene>
    <name evidence="1" type="ORF">F442_10515</name>
</gene>
<dbReference type="InterPro" id="IPR012337">
    <property type="entry name" value="RNaseH-like_sf"/>
</dbReference>
<evidence type="ECO:0000313" key="2">
    <source>
        <dbReference type="Proteomes" id="UP000018948"/>
    </source>
</evidence>
<evidence type="ECO:0000313" key="1">
    <source>
        <dbReference type="EMBL" id="ETP42586.1"/>
    </source>
</evidence>
<proteinExistence type="predicted"/>
<dbReference type="EMBL" id="ANIY01002180">
    <property type="protein sequence ID" value="ETP42586.1"/>
    <property type="molecule type" value="Genomic_DNA"/>
</dbReference>
<organism evidence="1 2">
    <name type="scientific">Phytophthora nicotianae P10297</name>
    <dbReference type="NCBI Taxonomy" id="1317064"/>
    <lineage>
        <taxon>Eukaryota</taxon>
        <taxon>Sar</taxon>
        <taxon>Stramenopiles</taxon>
        <taxon>Oomycota</taxon>
        <taxon>Peronosporomycetes</taxon>
        <taxon>Peronosporales</taxon>
        <taxon>Peronosporaceae</taxon>
        <taxon>Phytophthora</taxon>
    </lineage>
</organism>
<reference evidence="1 2" key="1">
    <citation type="submission" date="2013-11" db="EMBL/GenBank/DDBJ databases">
        <title>The Genome Sequence of Phytophthora parasitica P10297.</title>
        <authorList>
            <consortium name="The Broad Institute Genomics Platform"/>
            <person name="Russ C."/>
            <person name="Tyler B."/>
            <person name="Panabieres F."/>
            <person name="Shan W."/>
            <person name="Tripathy S."/>
            <person name="Grunwald N."/>
            <person name="Machado M."/>
            <person name="Johnson C.S."/>
            <person name="Walker B."/>
            <person name="Young S.K."/>
            <person name="Zeng Q."/>
            <person name="Gargeya S."/>
            <person name="Fitzgerald M."/>
            <person name="Haas B."/>
            <person name="Abouelleil A."/>
            <person name="Allen A.W."/>
            <person name="Alvarado L."/>
            <person name="Arachchi H.M."/>
            <person name="Berlin A.M."/>
            <person name="Chapman S.B."/>
            <person name="Gainer-Dewar J."/>
            <person name="Goldberg J."/>
            <person name="Griggs A."/>
            <person name="Gujja S."/>
            <person name="Hansen M."/>
            <person name="Howarth C."/>
            <person name="Imamovic A."/>
            <person name="Ireland A."/>
            <person name="Larimer J."/>
            <person name="McCowan C."/>
            <person name="Murphy C."/>
            <person name="Pearson M."/>
            <person name="Poon T.W."/>
            <person name="Priest M."/>
            <person name="Roberts A."/>
            <person name="Saif S."/>
            <person name="Shea T."/>
            <person name="Sisk P."/>
            <person name="Sykes S."/>
            <person name="Wortman J."/>
            <person name="Nusbaum C."/>
            <person name="Birren B."/>
        </authorList>
    </citation>
    <scope>NUCLEOTIDE SEQUENCE [LARGE SCALE GENOMIC DNA]</scope>
    <source>
        <strain evidence="1 2">P10297</strain>
    </source>
</reference>
<sequence length="289" mass="32133">MVAFIVGNNCNTNQKIATLLGVPLVGCASHRFNLAVNRFLAKYEPELASLNNLMIQLRHCNNAATLAKFTDLKPAKRNVTRWSSTYAMVARYIRIRYAIRQIDGVDELVSCAATHKKLVALHAELEKLDTVCTALQHERTTVADVRLLFDSVVADYPVMGEYLRPNAKIVHSPLFESALAANDCEDKGEGGNGGQAAAKQKKKPRCDYAVAILRDGKKQRVSARSNVRYRALAKLVPPTSNTVERLFSSCKLIMTPHRSCMLPANFETIAFLRVNREMWNAASLIEQGE</sequence>
<protein>
    <recommendedName>
        <fullName evidence="3">HAT C-terminal dimerisation domain-containing protein</fullName>
    </recommendedName>
</protein>
<dbReference type="SUPFAM" id="SSF53098">
    <property type="entry name" value="Ribonuclease H-like"/>
    <property type="match status" value="1"/>
</dbReference>
<dbReference type="Proteomes" id="UP000018948">
    <property type="component" value="Unassembled WGS sequence"/>
</dbReference>
<name>W2Z6J3_PHYNI</name>